<dbReference type="GO" id="GO:0008914">
    <property type="term" value="F:leucyl-tRNA--protein transferase activity"/>
    <property type="evidence" value="ECO:0007669"/>
    <property type="project" value="UniProtKB-EC"/>
</dbReference>
<accession>A0A0G3I5U3</accession>
<dbReference type="InterPro" id="IPR016181">
    <property type="entry name" value="Acyl_CoA_acyltransferase"/>
</dbReference>
<evidence type="ECO:0000313" key="2">
    <source>
        <dbReference type="Proteomes" id="UP000035503"/>
    </source>
</evidence>
<keyword evidence="1" id="KW-0012">Acyltransferase</keyword>
<proteinExistence type="predicted"/>
<organism evidence="1 2">
    <name type="scientific">Candidatus Liberibacter africanus PTSAPSY</name>
    <dbReference type="NCBI Taxonomy" id="1277257"/>
    <lineage>
        <taxon>Bacteria</taxon>
        <taxon>Pseudomonadati</taxon>
        <taxon>Pseudomonadota</taxon>
        <taxon>Alphaproteobacteria</taxon>
        <taxon>Hyphomicrobiales</taxon>
        <taxon>Rhizobiaceae</taxon>
        <taxon>Liberibacter</taxon>
    </lineage>
</organism>
<sequence length="59" mass="6571">MNISPDILIKAYSSGIFPMADSADGQDISWIKPLKRGIIPLEKFHVPKSLKKIYSKGII</sequence>
<keyword evidence="2" id="KW-1185">Reference proteome</keyword>
<protein>
    <submittedName>
        <fullName evidence="1">Leucyl/phenylalanyl-tRNA--protein transferase</fullName>
        <ecNumber evidence="1">2.3.2.6</ecNumber>
    </submittedName>
</protein>
<dbReference type="PATRIC" id="fig|1277257.4.peg.220"/>
<dbReference type="InterPro" id="IPR042221">
    <property type="entry name" value="Leu/Phe-tRNA_Trfase_N"/>
</dbReference>
<reference evidence="1 2" key="1">
    <citation type="journal article" date="2015" name="Genome Announc.">
        <title>Complete Genome Sequence of 'Candidatus Liberibacter africanus,' a Bacterium Associated with Citrus Huanglongbing.</title>
        <authorList>
            <person name="Lin H."/>
            <person name="Pietersen G."/>
            <person name="Han C."/>
            <person name="Read D.A."/>
            <person name="Lou B."/>
            <person name="Gupta G."/>
            <person name="Civerolo E.L."/>
        </authorList>
    </citation>
    <scope>NUCLEOTIDE SEQUENCE [LARGE SCALE GENOMIC DNA]</scope>
    <source>
        <strain evidence="1 2">PTSAPSY</strain>
    </source>
</reference>
<dbReference type="Gene3D" id="3.30.70.3550">
    <property type="entry name" value="Leucyl/phenylalanyl-tRNA-protein transferase, N-terminal domain"/>
    <property type="match status" value="1"/>
</dbReference>
<dbReference type="AlphaFoldDB" id="A0A0G3I5U3"/>
<dbReference type="EMBL" id="CP004021">
    <property type="protein sequence ID" value="AKK19838.1"/>
    <property type="molecule type" value="Genomic_DNA"/>
</dbReference>
<gene>
    <name evidence="1" type="primary">aat</name>
    <name evidence="1" type="ORF">G293_01000</name>
</gene>
<dbReference type="Pfam" id="PF03588">
    <property type="entry name" value="Leu_Phe_trans"/>
    <property type="match status" value="1"/>
</dbReference>
<dbReference type="Proteomes" id="UP000035503">
    <property type="component" value="Chromosome"/>
</dbReference>
<dbReference type="GO" id="GO:0030163">
    <property type="term" value="P:protein catabolic process"/>
    <property type="evidence" value="ECO:0007669"/>
    <property type="project" value="InterPro"/>
</dbReference>
<dbReference type="STRING" id="1277257.G293_01000"/>
<dbReference type="InterPro" id="IPR004616">
    <property type="entry name" value="Leu/Phe-tRNA_Trfase"/>
</dbReference>
<dbReference type="KEGG" id="lau:G293_01000"/>
<dbReference type="SUPFAM" id="SSF55729">
    <property type="entry name" value="Acyl-CoA N-acyltransferases (Nat)"/>
    <property type="match status" value="1"/>
</dbReference>
<evidence type="ECO:0000313" key="1">
    <source>
        <dbReference type="EMBL" id="AKK19838.1"/>
    </source>
</evidence>
<dbReference type="EC" id="2.3.2.6" evidence="1"/>
<name>A0A0G3I5U3_LIBAF</name>
<keyword evidence="1" id="KW-0808">Transferase</keyword>